<dbReference type="GO" id="GO:0006310">
    <property type="term" value="P:DNA recombination"/>
    <property type="evidence" value="ECO:0007669"/>
    <property type="project" value="UniProtKB-KW"/>
</dbReference>
<gene>
    <name evidence="5" type="ORF">ECB94_25595</name>
</gene>
<dbReference type="RefSeq" id="WP_124942083.1">
    <property type="nucleotide sequence ID" value="NZ_CP033578.1"/>
</dbReference>
<dbReference type="AlphaFoldDB" id="A0A3G4VIJ6"/>
<dbReference type="SUPFAM" id="SSF47823">
    <property type="entry name" value="lambda integrase-like, N-terminal domain"/>
    <property type="match status" value="1"/>
</dbReference>
<feature type="domain" description="Tyr recombinase" evidence="4">
    <location>
        <begin position="129"/>
        <end position="312"/>
    </location>
</feature>
<dbReference type="InterPro" id="IPR011010">
    <property type="entry name" value="DNA_brk_join_enz"/>
</dbReference>
<dbReference type="SUPFAM" id="SSF56349">
    <property type="entry name" value="DNA breaking-rejoining enzymes"/>
    <property type="match status" value="1"/>
</dbReference>
<dbReference type="InterPro" id="IPR010998">
    <property type="entry name" value="Integrase_recombinase_N"/>
</dbReference>
<keyword evidence="2" id="KW-0233">DNA recombination</keyword>
<evidence type="ECO:0000256" key="3">
    <source>
        <dbReference type="SAM" id="MobiDB-lite"/>
    </source>
</evidence>
<accession>A0A3G4VIJ6</accession>
<name>A0A3G4VIJ6_9VIBR</name>
<dbReference type="GO" id="GO:0003677">
    <property type="term" value="F:DNA binding"/>
    <property type="evidence" value="ECO:0007669"/>
    <property type="project" value="UniProtKB-KW"/>
</dbReference>
<evidence type="ECO:0000259" key="4">
    <source>
        <dbReference type="PROSITE" id="PS51898"/>
    </source>
</evidence>
<reference evidence="5 6" key="1">
    <citation type="submission" date="2018-11" db="EMBL/GenBank/DDBJ databases">
        <title>Complete Genome Sequence of Vbrio mediterranei 117-T6: a Potential Pathogen Bacteria Isolated from the Conchocelis of Pyropia.</title>
        <authorList>
            <person name="Liu Q."/>
        </authorList>
    </citation>
    <scope>NUCLEOTIDE SEQUENCE [LARGE SCALE GENOMIC DNA]</scope>
    <source>
        <strain evidence="5 6">117-T6</strain>
    </source>
</reference>
<sequence>MKKDIPRITETKQIDRYLAKLRGSIDTSTFDELTSYRYSKNSVIAMTKDWNLFNDFCLSSHYPSLPASVATLKAFIERERRTRKYSTIKRYVVTVSLIHYLFDFKDPVKSREIGLIIENIRVLGIDSVSETQALTQEHLKQLRLKLERSQSPKDIRDLAIYSVMFECALKRRDLRQLSRMNVKLNEYDECLVEIDSAVYKLSNESSTILLRWLELTPCTTIFTGIDRHGNIKDNELNDSSIFRILRQASDILELPFEVKFSSQSCRVGAVKKLAQDGLKIKEIQEFGRWASPAMPLQYSGKRTLSEKEKAKFKDDNNYD</sequence>
<dbReference type="Gene3D" id="1.10.443.10">
    <property type="entry name" value="Intergrase catalytic core"/>
    <property type="match status" value="1"/>
</dbReference>
<dbReference type="Proteomes" id="UP000279760">
    <property type="component" value="Chromosome 2"/>
</dbReference>
<dbReference type="GO" id="GO:0015074">
    <property type="term" value="P:DNA integration"/>
    <property type="evidence" value="ECO:0007669"/>
    <property type="project" value="InterPro"/>
</dbReference>
<protein>
    <submittedName>
        <fullName evidence="5">Integrase</fullName>
    </submittedName>
</protein>
<evidence type="ECO:0000256" key="2">
    <source>
        <dbReference type="ARBA" id="ARBA00023172"/>
    </source>
</evidence>
<feature type="compositionally biased region" description="Basic and acidic residues" evidence="3">
    <location>
        <begin position="303"/>
        <end position="319"/>
    </location>
</feature>
<proteinExistence type="predicted"/>
<dbReference type="Gene3D" id="1.10.150.130">
    <property type="match status" value="1"/>
</dbReference>
<dbReference type="InterPro" id="IPR002104">
    <property type="entry name" value="Integrase_catalytic"/>
</dbReference>
<keyword evidence="1" id="KW-0238">DNA-binding</keyword>
<dbReference type="InterPro" id="IPR013762">
    <property type="entry name" value="Integrase-like_cat_sf"/>
</dbReference>
<evidence type="ECO:0000256" key="1">
    <source>
        <dbReference type="ARBA" id="ARBA00023125"/>
    </source>
</evidence>
<dbReference type="PROSITE" id="PS51898">
    <property type="entry name" value="TYR_RECOMBINASE"/>
    <property type="match status" value="1"/>
</dbReference>
<evidence type="ECO:0000313" key="6">
    <source>
        <dbReference type="Proteomes" id="UP000279760"/>
    </source>
</evidence>
<feature type="region of interest" description="Disordered" evidence="3">
    <location>
        <begin position="300"/>
        <end position="319"/>
    </location>
</feature>
<evidence type="ECO:0000313" key="5">
    <source>
        <dbReference type="EMBL" id="AYV24624.1"/>
    </source>
</evidence>
<organism evidence="5 6">
    <name type="scientific">Vibrio mediterranei</name>
    <dbReference type="NCBI Taxonomy" id="689"/>
    <lineage>
        <taxon>Bacteria</taxon>
        <taxon>Pseudomonadati</taxon>
        <taxon>Pseudomonadota</taxon>
        <taxon>Gammaproteobacteria</taxon>
        <taxon>Vibrionales</taxon>
        <taxon>Vibrionaceae</taxon>
        <taxon>Vibrio</taxon>
    </lineage>
</organism>
<dbReference type="EMBL" id="CP033578">
    <property type="protein sequence ID" value="AYV24624.1"/>
    <property type="molecule type" value="Genomic_DNA"/>
</dbReference>